<protein>
    <submittedName>
        <fullName evidence="2">CHAD domain-containing protein</fullName>
    </submittedName>
</protein>
<accession>A0A4R0NMR6</accession>
<dbReference type="OrthoDB" id="773317at2"/>
<evidence type="ECO:0000313" key="2">
    <source>
        <dbReference type="EMBL" id="TCD01208.1"/>
    </source>
</evidence>
<comment type="caution">
    <text evidence="2">The sequence shown here is derived from an EMBL/GenBank/DDBJ whole genome shotgun (WGS) entry which is preliminary data.</text>
</comment>
<feature type="domain" description="CHAD" evidence="1">
    <location>
        <begin position="27"/>
        <end position="213"/>
    </location>
</feature>
<evidence type="ECO:0000313" key="3">
    <source>
        <dbReference type="Proteomes" id="UP000293347"/>
    </source>
</evidence>
<dbReference type="Pfam" id="PF05235">
    <property type="entry name" value="CHAD"/>
    <property type="match status" value="1"/>
</dbReference>
<proteinExistence type="predicted"/>
<dbReference type="Gene3D" id="1.40.20.10">
    <property type="entry name" value="CHAD domain"/>
    <property type="match status" value="1"/>
</dbReference>
<dbReference type="Proteomes" id="UP000293347">
    <property type="component" value="Unassembled WGS sequence"/>
</dbReference>
<dbReference type="PANTHER" id="PTHR39339:SF1">
    <property type="entry name" value="CHAD DOMAIN-CONTAINING PROTEIN"/>
    <property type="match status" value="1"/>
</dbReference>
<keyword evidence="3" id="KW-1185">Reference proteome</keyword>
<dbReference type="EMBL" id="SJSL01000002">
    <property type="protein sequence ID" value="TCD01208.1"/>
    <property type="molecule type" value="Genomic_DNA"/>
</dbReference>
<gene>
    <name evidence="2" type="ORF">EZ437_10630</name>
</gene>
<name>A0A4R0NMR6_9SPHI</name>
<sequence>MQKKEIKVQIKNEGRAAKRSLHGFIKKGNQDKLHKFRVGIKKLRAIASMIEQTNARIDISKALKPVRDTYKLSGKVRDSYLHLKLVKTVSGAHKKYRSREKLVMKKAGNKLSKYRPHHFRMLHRAWKSLLRSVPKVKDKKVNAFYETELRGIETCLISNTGVEQMHGCRKRLKVLIYNLPMVHGSLDKPLDEDYLQQMQTAIGDWHDHVLAADQFPELVDQSQQMLEKVKVLAGNFYALATLHKDQLTSKRR</sequence>
<evidence type="ECO:0000259" key="1">
    <source>
        <dbReference type="Pfam" id="PF05235"/>
    </source>
</evidence>
<dbReference type="RefSeq" id="WP_131595900.1">
    <property type="nucleotide sequence ID" value="NZ_SJSL01000002.1"/>
</dbReference>
<dbReference type="InterPro" id="IPR007899">
    <property type="entry name" value="CHAD_dom"/>
</dbReference>
<reference evidence="2 3" key="1">
    <citation type="submission" date="2019-02" db="EMBL/GenBank/DDBJ databases">
        <title>Pedobacter sp. RP-1-14 sp. nov., isolated from Arctic soil.</title>
        <authorList>
            <person name="Dahal R.H."/>
        </authorList>
    </citation>
    <scope>NUCLEOTIDE SEQUENCE [LARGE SCALE GENOMIC DNA]</scope>
    <source>
        <strain evidence="2 3">RP-1-14</strain>
    </source>
</reference>
<dbReference type="PANTHER" id="PTHR39339">
    <property type="entry name" value="SLR1444 PROTEIN"/>
    <property type="match status" value="1"/>
</dbReference>
<organism evidence="2 3">
    <name type="scientific">Pedobacter psychroterrae</name>
    <dbReference type="NCBI Taxonomy" id="2530453"/>
    <lineage>
        <taxon>Bacteria</taxon>
        <taxon>Pseudomonadati</taxon>
        <taxon>Bacteroidota</taxon>
        <taxon>Sphingobacteriia</taxon>
        <taxon>Sphingobacteriales</taxon>
        <taxon>Sphingobacteriaceae</taxon>
        <taxon>Pedobacter</taxon>
    </lineage>
</organism>
<dbReference type="InterPro" id="IPR038186">
    <property type="entry name" value="CHAD_dom_sf"/>
</dbReference>
<dbReference type="AlphaFoldDB" id="A0A4R0NMR6"/>